<reference evidence="1 2" key="1">
    <citation type="submission" date="2019-06" db="EMBL/GenBank/DDBJ databases">
        <title>Genome of Methylobacterium sp. 17Sr1-39.</title>
        <authorList>
            <person name="Seo T."/>
        </authorList>
    </citation>
    <scope>NUCLEOTIDE SEQUENCE [LARGE SCALE GENOMIC DNA]</scope>
    <source>
        <strain evidence="1 2">17Sr1-39</strain>
    </source>
</reference>
<keyword evidence="2" id="KW-1185">Reference proteome</keyword>
<name>A0A5C4L707_9HYPH</name>
<gene>
    <name evidence="1" type="ORF">FF100_31630</name>
</gene>
<dbReference type="InterPro" id="IPR025427">
    <property type="entry name" value="DUF4160"/>
</dbReference>
<dbReference type="Proteomes" id="UP000305267">
    <property type="component" value="Unassembled WGS sequence"/>
</dbReference>
<comment type="caution">
    <text evidence="1">The sequence shown here is derived from an EMBL/GenBank/DDBJ whole genome shotgun (WGS) entry which is preliminary data.</text>
</comment>
<accession>A0A5C4L707</accession>
<organism evidence="1 2">
    <name type="scientific">Methylobacterium terricola</name>
    <dbReference type="NCBI Taxonomy" id="2583531"/>
    <lineage>
        <taxon>Bacteria</taxon>
        <taxon>Pseudomonadati</taxon>
        <taxon>Pseudomonadota</taxon>
        <taxon>Alphaproteobacteria</taxon>
        <taxon>Hyphomicrobiales</taxon>
        <taxon>Methylobacteriaceae</taxon>
        <taxon>Methylobacterium</taxon>
    </lineage>
</organism>
<proteinExistence type="predicted"/>
<sequence>MPTIQRFTNCKVAIYADDHLPPHFHIEGRGWRALVEIETLTVRAGDARKGAEAMAWAEANRDVLWATWRRLNKLG</sequence>
<dbReference type="RefSeq" id="WP_139040011.1">
    <property type="nucleotide sequence ID" value="NZ_VDDA01000032.1"/>
</dbReference>
<dbReference type="Pfam" id="PF13711">
    <property type="entry name" value="DUF4160"/>
    <property type="match status" value="1"/>
</dbReference>
<dbReference type="AlphaFoldDB" id="A0A5C4L707"/>
<evidence type="ECO:0000313" key="2">
    <source>
        <dbReference type="Proteomes" id="UP000305267"/>
    </source>
</evidence>
<dbReference type="OrthoDB" id="122670at2"/>
<evidence type="ECO:0000313" key="1">
    <source>
        <dbReference type="EMBL" id="TNC07635.1"/>
    </source>
</evidence>
<dbReference type="EMBL" id="VDDA01000032">
    <property type="protein sequence ID" value="TNC07635.1"/>
    <property type="molecule type" value="Genomic_DNA"/>
</dbReference>
<protein>
    <submittedName>
        <fullName evidence="1">DUF4160 domain-containing protein</fullName>
    </submittedName>
</protein>